<protein>
    <submittedName>
        <fullName evidence="1">Uncharacterized protein</fullName>
    </submittedName>
</protein>
<accession>A0A7U2I516</accession>
<reference evidence="2" key="1">
    <citation type="journal article" date="2021" name="BMC Genomics">
        <title>Chromosome-level genome assembly and manually-curated proteome of model necrotroph Parastagonospora nodorum Sn15 reveals a genome-wide trove of candidate effector homologs, and redundancy of virulence-related functions within an accessory chromosome.</title>
        <authorList>
            <person name="Bertazzoni S."/>
            <person name="Jones D.A.B."/>
            <person name="Phan H.T."/>
            <person name="Tan K.-C."/>
            <person name="Hane J.K."/>
        </authorList>
    </citation>
    <scope>NUCLEOTIDE SEQUENCE [LARGE SCALE GENOMIC DNA]</scope>
    <source>
        <strain evidence="2">SN15 / ATCC MYA-4574 / FGSC 10173)</strain>
    </source>
</reference>
<gene>
    <name evidence="1" type="ORF">JI435_413800</name>
</gene>
<proteinExistence type="predicted"/>
<sequence length="47" mass="5103">MIHGVRLAFKHGDIRFSGHYASSSRTTCDCGLRLLGLLSVPGLKECV</sequence>
<dbReference type="VEuPathDB" id="FungiDB:JI435_413800"/>
<dbReference type="AlphaFoldDB" id="A0A7U2I516"/>
<dbReference type="Proteomes" id="UP000663193">
    <property type="component" value="Chromosome 10"/>
</dbReference>
<keyword evidence="2" id="KW-1185">Reference proteome</keyword>
<evidence type="ECO:0000313" key="1">
    <source>
        <dbReference type="EMBL" id="QRC99657.1"/>
    </source>
</evidence>
<organism evidence="1 2">
    <name type="scientific">Phaeosphaeria nodorum (strain SN15 / ATCC MYA-4574 / FGSC 10173)</name>
    <name type="common">Glume blotch fungus</name>
    <name type="synonym">Parastagonospora nodorum</name>
    <dbReference type="NCBI Taxonomy" id="321614"/>
    <lineage>
        <taxon>Eukaryota</taxon>
        <taxon>Fungi</taxon>
        <taxon>Dikarya</taxon>
        <taxon>Ascomycota</taxon>
        <taxon>Pezizomycotina</taxon>
        <taxon>Dothideomycetes</taxon>
        <taxon>Pleosporomycetidae</taxon>
        <taxon>Pleosporales</taxon>
        <taxon>Pleosporineae</taxon>
        <taxon>Phaeosphaeriaceae</taxon>
        <taxon>Parastagonospora</taxon>
    </lineage>
</organism>
<evidence type="ECO:0000313" key="2">
    <source>
        <dbReference type="Proteomes" id="UP000663193"/>
    </source>
</evidence>
<dbReference type="EMBL" id="CP069032">
    <property type="protein sequence ID" value="QRC99657.1"/>
    <property type="molecule type" value="Genomic_DNA"/>
</dbReference>
<name>A0A7U2I516_PHANO</name>